<dbReference type="InterPro" id="IPR000109">
    <property type="entry name" value="POT_fam"/>
</dbReference>
<evidence type="ECO:0000313" key="8">
    <source>
        <dbReference type="EMBL" id="KAK8939052.1"/>
    </source>
</evidence>
<comment type="similarity">
    <text evidence="2">Belongs to the major facilitator superfamily. Proton-dependent oligopeptide transporter (POT/PTR) (TC 2.A.17) family.</text>
</comment>
<sequence length="572" mass="61670">MEEACEEERWIGYADWRGRPALRRNHGGMLAASFVLVVEIMENLAFLANASNLVTYLERFMHFSPARSATAVTNFMGTAFLLALLGGFMSDAYLTTYVLYLLGALIEFSGLVILTIQAHFSGLKPPPCPVAAPSSCQQAAGAKAAMLFAGLYLTALGVGGIKGSLPAHGAEQLDETTARGRRQRSTFFNYFVLCLSGGGLIAVTFVVWVEDNKGWQWGFAISTLTILLSIPTFLSGSPFYRSKIPTGSPLTVIAKVLAAAIFNSASGQSPCNAVADLAATTPVSDKESDHDKKSQSAASPSKELRFLNRAVDRQPAHRALTCSPDEVGEVKIVVKLLPIFLCTVMLSCCLAQLSTFSVQQAATMDTRVGGLTVPPASLPIFPVVFIIALAPLYDHVIIPLARELTRTESGITQLQRIGIGLVLSVVAMAVAAVVEVKRKRVAENAGLVDSAGPLPISFFWVALQYLFLGSADLFTLAGLLEFFFAEAPAGMRSLAMSLSWVSLAMGYYLSSVLVSIVNSVTGNGGGHPWLAGANLNHCKLERFYWLMCALSAVNFGHYIFWAVRYKYRPKSY</sequence>
<dbReference type="Pfam" id="PF00854">
    <property type="entry name" value="PTR2"/>
    <property type="match status" value="1"/>
</dbReference>
<organism evidence="8 9">
    <name type="scientific">Platanthera zijinensis</name>
    <dbReference type="NCBI Taxonomy" id="2320716"/>
    <lineage>
        <taxon>Eukaryota</taxon>
        <taxon>Viridiplantae</taxon>
        <taxon>Streptophyta</taxon>
        <taxon>Embryophyta</taxon>
        <taxon>Tracheophyta</taxon>
        <taxon>Spermatophyta</taxon>
        <taxon>Magnoliopsida</taxon>
        <taxon>Liliopsida</taxon>
        <taxon>Asparagales</taxon>
        <taxon>Orchidaceae</taxon>
        <taxon>Orchidoideae</taxon>
        <taxon>Orchideae</taxon>
        <taxon>Orchidinae</taxon>
        <taxon>Platanthera</taxon>
    </lineage>
</organism>
<feature type="transmembrane region" description="Helical" evidence="7">
    <location>
        <begin position="497"/>
        <end position="517"/>
    </location>
</feature>
<evidence type="ECO:0000256" key="7">
    <source>
        <dbReference type="SAM" id="Phobius"/>
    </source>
</evidence>
<feature type="transmembrane region" description="Helical" evidence="7">
    <location>
        <begin position="27"/>
        <end position="48"/>
    </location>
</feature>
<keyword evidence="5 7" id="KW-0472">Membrane</keyword>
<feature type="transmembrane region" description="Helical" evidence="7">
    <location>
        <begin position="215"/>
        <end position="234"/>
    </location>
</feature>
<dbReference type="Proteomes" id="UP001418222">
    <property type="component" value="Unassembled WGS sequence"/>
</dbReference>
<dbReference type="SUPFAM" id="SSF103473">
    <property type="entry name" value="MFS general substrate transporter"/>
    <property type="match status" value="1"/>
</dbReference>
<evidence type="ECO:0000256" key="1">
    <source>
        <dbReference type="ARBA" id="ARBA00004141"/>
    </source>
</evidence>
<dbReference type="AlphaFoldDB" id="A0AAP0BHI6"/>
<dbReference type="GO" id="GO:0016020">
    <property type="term" value="C:membrane"/>
    <property type="evidence" value="ECO:0007669"/>
    <property type="project" value="UniProtKB-SubCell"/>
</dbReference>
<protein>
    <submittedName>
        <fullName evidence="8">Nitrate transporter 1.2</fullName>
    </submittedName>
</protein>
<dbReference type="InterPro" id="IPR036259">
    <property type="entry name" value="MFS_trans_sf"/>
</dbReference>
<comment type="caution">
    <text evidence="8">The sequence shown here is derived from an EMBL/GenBank/DDBJ whole genome shotgun (WGS) entry which is preliminary data.</text>
</comment>
<evidence type="ECO:0000256" key="2">
    <source>
        <dbReference type="ARBA" id="ARBA00005982"/>
    </source>
</evidence>
<dbReference type="Gene3D" id="1.20.1250.20">
    <property type="entry name" value="MFS general substrate transporter like domains"/>
    <property type="match status" value="1"/>
</dbReference>
<feature type="transmembrane region" description="Helical" evidence="7">
    <location>
        <begin position="140"/>
        <end position="161"/>
    </location>
</feature>
<proteinExistence type="inferred from homology"/>
<comment type="subcellular location">
    <subcellularLocation>
        <location evidence="1">Membrane</location>
        <topology evidence="1">Multi-pass membrane protein</topology>
    </subcellularLocation>
</comment>
<feature type="transmembrane region" description="Helical" evidence="7">
    <location>
        <begin position="456"/>
        <end position="485"/>
    </location>
</feature>
<keyword evidence="9" id="KW-1185">Reference proteome</keyword>
<feature type="transmembrane region" description="Helical" evidence="7">
    <location>
        <begin position="336"/>
        <end position="356"/>
    </location>
</feature>
<evidence type="ECO:0000313" key="9">
    <source>
        <dbReference type="Proteomes" id="UP001418222"/>
    </source>
</evidence>
<name>A0AAP0BHI6_9ASPA</name>
<feature type="transmembrane region" description="Helical" evidence="7">
    <location>
        <begin position="187"/>
        <end position="209"/>
    </location>
</feature>
<reference evidence="8 9" key="1">
    <citation type="journal article" date="2022" name="Nat. Plants">
        <title>Genomes of leafy and leafless Platanthera orchids illuminate the evolution of mycoheterotrophy.</title>
        <authorList>
            <person name="Li M.H."/>
            <person name="Liu K.W."/>
            <person name="Li Z."/>
            <person name="Lu H.C."/>
            <person name="Ye Q.L."/>
            <person name="Zhang D."/>
            <person name="Wang J.Y."/>
            <person name="Li Y.F."/>
            <person name="Zhong Z.M."/>
            <person name="Liu X."/>
            <person name="Yu X."/>
            <person name="Liu D.K."/>
            <person name="Tu X.D."/>
            <person name="Liu B."/>
            <person name="Hao Y."/>
            <person name="Liao X.Y."/>
            <person name="Jiang Y.T."/>
            <person name="Sun W.H."/>
            <person name="Chen J."/>
            <person name="Chen Y.Q."/>
            <person name="Ai Y."/>
            <person name="Zhai J.W."/>
            <person name="Wu S.S."/>
            <person name="Zhou Z."/>
            <person name="Hsiao Y.Y."/>
            <person name="Wu W.L."/>
            <person name="Chen Y.Y."/>
            <person name="Lin Y.F."/>
            <person name="Hsu J.L."/>
            <person name="Li C.Y."/>
            <person name="Wang Z.W."/>
            <person name="Zhao X."/>
            <person name="Zhong W.Y."/>
            <person name="Ma X.K."/>
            <person name="Ma L."/>
            <person name="Huang J."/>
            <person name="Chen G.Z."/>
            <person name="Huang M.Z."/>
            <person name="Huang L."/>
            <person name="Peng D.H."/>
            <person name="Luo Y.B."/>
            <person name="Zou S.Q."/>
            <person name="Chen S.P."/>
            <person name="Lan S."/>
            <person name="Tsai W.C."/>
            <person name="Van de Peer Y."/>
            <person name="Liu Z.J."/>
        </authorList>
    </citation>
    <scope>NUCLEOTIDE SEQUENCE [LARGE SCALE GENOMIC DNA]</scope>
    <source>
        <strain evidence="8">Lor287</strain>
    </source>
</reference>
<feature type="region of interest" description="Disordered" evidence="6">
    <location>
        <begin position="282"/>
        <end position="301"/>
    </location>
</feature>
<dbReference type="GO" id="GO:0022857">
    <property type="term" value="F:transmembrane transporter activity"/>
    <property type="evidence" value="ECO:0007669"/>
    <property type="project" value="InterPro"/>
</dbReference>
<accession>A0AAP0BHI6</accession>
<evidence type="ECO:0000256" key="5">
    <source>
        <dbReference type="ARBA" id="ARBA00023136"/>
    </source>
</evidence>
<dbReference type="CDD" id="cd17414">
    <property type="entry name" value="MFS_NPF4"/>
    <property type="match status" value="1"/>
</dbReference>
<evidence type="ECO:0000256" key="6">
    <source>
        <dbReference type="SAM" id="MobiDB-lite"/>
    </source>
</evidence>
<feature type="transmembrane region" description="Helical" evidence="7">
    <location>
        <begin position="376"/>
        <end position="396"/>
    </location>
</feature>
<dbReference type="EMBL" id="JBBWWQ010000009">
    <property type="protein sequence ID" value="KAK8939052.1"/>
    <property type="molecule type" value="Genomic_DNA"/>
</dbReference>
<feature type="transmembrane region" description="Helical" evidence="7">
    <location>
        <begin position="68"/>
        <end position="85"/>
    </location>
</feature>
<evidence type="ECO:0000256" key="4">
    <source>
        <dbReference type="ARBA" id="ARBA00022989"/>
    </source>
</evidence>
<dbReference type="PANTHER" id="PTHR11654">
    <property type="entry name" value="OLIGOPEPTIDE TRANSPORTER-RELATED"/>
    <property type="match status" value="1"/>
</dbReference>
<feature type="transmembrane region" description="Helical" evidence="7">
    <location>
        <begin position="543"/>
        <end position="563"/>
    </location>
</feature>
<feature type="transmembrane region" description="Helical" evidence="7">
    <location>
        <begin position="97"/>
        <end position="120"/>
    </location>
</feature>
<feature type="compositionally biased region" description="Basic and acidic residues" evidence="6">
    <location>
        <begin position="284"/>
        <end position="294"/>
    </location>
</feature>
<feature type="transmembrane region" description="Helical" evidence="7">
    <location>
        <begin position="417"/>
        <end position="436"/>
    </location>
</feature>
<evidence type="ECO:0000256" key="3">
    <source>
        <dbReference type="ARBA" id="ARBA00022692"/>
    </source>
</evidence>
<keyword evidence="3 7" id="KW-0812">Transmembrane</keyword>
<gene>
    <name evidence="8" type="primary">NRT1.2</name>
    <name evidence="8" type="ORF">KSP39_PZI011084</name>
</gene>
<keyword evidence="4 7" id="KW-1133">Transmembrane helix</keyword>